<evidence type="ECO:0000313" key="3">
    <source>
        <dbReference type="Proteomes" id="UP000000485"/>
    </source>
</evidence>
<dbReference type="eggNOG" id="ENOG50334VW">
    <property type="taxonomic scope" value="Bacteria"/>
</dbReference>
<evidence type="ECO:0000313" key="2">
    <source>
        <dbReference type="EMBL" id="AEI13343.1"/>
    </source>
</evidence>
<feature type="transmembrane region" description="Helical" evidence="1">
    <location>
        <begin position="150"/>
        <end position="175"/>
    </location>
</feature>
<protein>
    <submittedName>
        <fullName evidence="2">Uncharacterized protein</fullName>
    </submittedName>
</protein>
<feature type="transmembrane region" description="Helical" evidence="1">
    <location>
        <begin position="187"/>
        <end position="207"/>
    </location>
</feature>
<organism evidence="2 3">
    <name type="scientific">Cellulomonas gilvus (strain ATCC 13127 / NRRL B-14078)</name>
    <name type="common">Cellvibrio gilvus</name>
    <dbReference type="NCBI Taxonomy" id="593907"/>
    <lineage>
        <taxon>Bacteria</taxon>
        <taxon>Bacillati</taxon>
        <taxon>Actinomycetota</taxon>
        <taxon>Actinomycetes</taxon>
        <taxon>Micrococcales</taxon>
        <taxon>Cellulomonadaceae</taxon>
        <taxon>Cellulomonas</taxon>
    </lineage>
</organism>
<dbReference type="Proteomes" id="UP000000485">
    <property type="component" value="Chromosome"/>
</dbReference>
<proteinExistence type="predicted"/>
<keyword evidence="1" id="KW-0812">Transmembrane</keyword>
<dbReference type="RefSeq" id="WP_013884860.1">
    <property type="nucleotide sequence ID" value="NC_015671.1"/>
</dbReference>
<keyword evidence="3" id="KW-1185">Reference proteome</keyword>
<reference evidence="3" key="1">
    <citation type="submission" date="2011-04" db="EMBL/GenBank/DDBJ databases">
        <title>Complete sequence of Cellvibrio gilvus ATCC 13127.</title>
        <authorList>
            <person name="Lucas S."/>
            <person name="Han J."/>
            <person name="Lapidus A."/>
            <person name="Cheng J.-F."/>
            <person name="Goodwin L."/>
            <person name="Pitluck S."/>
            <person name="Peters L."/>
            <person name="Munk A."/>
            <person name="Detter J.C."/>
            <person name="Han C."/>
            <person name="Tapia R."/>
            <person name="Land M."/>
            <person name="Hauser L."/>
            <person name="Kyrpides N."/>
            <person name="Ivanova N."/>
            <person name="Ovchinnikova G."/>
            <person name="Pagani I."/>
            <person name="Mead D."/>
            <person name="Brumm P."/>
            <person name="Woyke T."/>
        </authorList>
    </citation>
    <scope>NUCLEOTIDE SEQUENCE [LARGE SCALE GENOMIC DNA]</scope>
    <source>
        <strain evidence="3">ATCC 13127 / NRRL B-14078</strain>
    </source>
</reference>
<sequence precursor="true">MDAQALLDEIERLVNRIEQLVDELYGAVRNILEQIPGWLGWVRDRLLDAWDYLCEKLQPLWDWIAKYFSKPGFPWDLQSLAGRWTSEVGGPVGGQATVADAGTLLADDVWVGVAADRYKQALAPQRAAIAAAKSALADGMSKALSGLATALWVEFGVIAGGLATLVGCIIGAIASTSTVFGAPAGPFIAAAGVVVFLTAATGAGFVLSNAATNSKLDIERALADPAFGSGKWPKAVVS</sequence>
<keyword evidence="1" id="KW-1133">Transmembrane helix</keyword>
<evidence type="ECO:0000256" key="1">
    <source>
        <dbReference type="SAM" id="Phobius"/>
    </source>
</evidence>
<keyword evidence="1" id="KW-0472">Membrane</keyword>
<dbReference type="OrthoDB" id="4863243at2"/>
<dbReference type="EMBL" id="CP002665">
    <property type="protein sequence ID" value="AEI13343.1"/>
    <property type="molecule type" value="Genomic_DNA"/>
</dbReference>
<dbReference type="KEGG" id="cga:Celgi_2850"/>
<dbReference type="STRING" id="593907.Celgi_2850"/>
<dbReference type="HOGENOM" id="CLU_102146_0_0_11"/>
<dbReference type="AlphaFoldDB" id="F8A599"/>
<name>F8A599_CELGA</name>
<gene>
    <name evidence="2" type="ordered locus">Celgi_2850</name>
</gene>
<accession>F8A599</accession>